<protein>
    <submittedName>
        <fullName evidence="2">Protein NDUFAF4 homolog isoform X1</fullName>
    </submittedName>
</protein>
<gene>
    <name evidence="2" type="primary">LOC107265354</name>
</gene>
<organism evidence="1 2">
    <name type="scientific">Cephus cinctus</name>
    <name type="common">Wheat stem sawfly</name>
    <dbReference type="NCBI Taxonomy" id="211228"/>
    <lineage>
        <taxon>Eukaryota</taxon>
        <taxon>Metazoa</taxon>
        <taxon>Ecdysozoa</taxon>
        <taxon>Arthropoda</taxon>
        <taxon>Hexapoda</taxon>
        <taxon>Insecta</taxon>
        <taxon>Pterygota</taxon>
        <taxon>Neoptera</taxon>
        <taxon>Endopterygota</taxon>
        <taxon>Hymenoptera</taxon>
        <taxon>Cephoidea</taxon>
        <taxon>Cephidae</taxon>
        <taxon>Cephus</taxon>
    </lineage>
</organism>
<proteinExistence type="predicted"/>
<evidence type="ECO:0000313" key="1">
    <source>
        <dbReference type="Proteomes" id="UP000694920"/>
    </source>
</evidence>
<dbReference type="KEGG" id="ccin:107265354"/>
<dbReference type="PANTHER" id="PTHR13338">
    <property type="entry name" value="UPF0240 PROTEIN"/>
    <property type="match status" value="1"/>
</dbReference>
<dbReference type="GO" id="GO:0005739">
    <property type="term" value="C:mitochondrion"/>
    <property type="evidence" value="ECO:0007669"/>
    <property type="project" value="TreeGrafter"/>
</dbReference>
<dbReference type="GO" id="GO:0032981">
    <property type="term" value="P:mitochondrial respiratory chain complex I assembly"/>
    <property type="evidence" value="ECO:0007669"/>
    <property type="project" value="InterPro"/>
</dbReference>
<dbReference type="RefSeq" id="XP_015590231.1">
    <property type="nucleotide sequence ID" value="XM_015734745.2"/>
</dbReference>
<sequence length="208" mass="24076">MSKVRNLDYWTLIKHSAMGAVTSRIAHKLQNFNLEARAQKVLLKEKPTRAPQFHATLKQIEQVKQIDPDAMEQLRKKDTSLDNRLKSVYISSHDPEIKEHTDRPTSTRSLPKNIHTEQYEFDFSTPIHVPEGKCTLQQLISYIDHHATDPNKYTAIRIASESKLEPKTVEIILSYYKLLRLVGQPQVTKEEFSKFAVESETRKPLPDK</sequence>
<dbReference type="GeneID" id="107265354"/>
<dbReference type="Proteomes" id="UP000694920">
    <property type="component" value="Unplaced"/>
</dbReference>
<evidence type="ECO:0000313" key="2">
    <source>
        <dbReference type="RefSeq" id="XP_015590231.1"/>
    </source>
</evidence>
<dbReference type="InterPro" id="IPR009622">
    <property type="entry name" value="NDUFAF4"/>
</dbReference>
<accession>A0AAJ7FG66</accession>
<name>A0AAJ7FG66_CEPCN</name>
<dbReference type="PANTHER" id="PTHR13338:SF4">
    <property type="entry name" value="NADH DEHYDROGENASE [UBIQUINONE] 1 ALPHA SUBCOMPLEX ASSEMBLY FACTOR 4"/>
    <property type="match status" value="1"/>
</dbReference>
<reference evidence="2" key="1">
    <citation type="submission" date="2025-08" db="UniProtKB">
        <authorList>
            <consortium name="RefSeq"/>
        </authorList>
    </citation>
    <scope>IDENTIFICATION</scope>
</reference>
<keyword evidence="1" id="KW-1185">Reference proteome</keyword>
<dbReference type="AlphaFoldDB" id="A0AAJ7FG66"/>
<dbReference type="Pfam" id="PF06784">
    <property type="entry name" value="UPF0240"/>
    <property type="match status" value="1"/>
</dbReference>